<organism evidence="5 6">
    <name type="scientific">Riccia sorocarpa</name>
    <dbReference type="NCBI Taxonomy" id="122646"/>
    <lineage>
        <taxon>Eukaryota</taxon>
        <taxon>Viridiplantae</taxon>
        <taxon>Streptophyta</taxon>
        <taxon>Embryophyta</taxon>
        <taxon>Marchantiophyta</taxon>
        <taxon>Marchantiopsida</taxon>
        <taxon>Marchantiidae</taxon>
        <taxon>Marchantiales</taxon>
        <taxon>Ricciaceae</taxon>
        <taxon>Riccia</taxon>
    </lineage>
</organism>
<dbReference type="PROSITE" id="PS51320">
    <property type="entry name" value="TIFY"/>
    <property type="match status" value="1"/>
</dbReference>
<feature type="region of interest" description="Disordered" evidence="2">
    <location>
        <begin position="495"/>
        <end position="518"/>
    </location>
</feature>
<dbReference type="InterPro" id="IPR040390">
    <property type="entry name" value="TIFY/JAZ"/>
</dbReference>
<evidence type="ECO:0000256" key="1">
    <source>
        <dbReference type="ARBA" id="ARBA00008614"/>
    </source>
</evidence>
<feature type="region of interest" description="Disordered" evidence="2">
    <location>
        <begin position="214"/>
        <end position="263"/>
    </location>
</feature>
<feature type="region of interest" description="Disordered" evidence="2">
    <location>
        <begin position="459"/>
        <end position="478"/>
    </location>
</feature>
<dbReference type="InterPro" id="IPR010399">
    <property type="entry name" value="Tify_dom"/>
</dbReference>
<feature type="compositionally biased region" description="Low complexity" evidence="2">
    <location>
        <begin position="117"/>
        <end position="128"/>
    </location>
</feature>
<feature type="compositionally biased region" description="Low complexity" evidence="2">
    <location>
        <begin position="71"/>
        <end position="87"/>
    </location>
</feature>
<dbReference type="Proteomes" id="UP001633002">
    <property type="component" value="Unassembled WGS sequence"/>
</dbReference>
<dbReference type="EMBL" id="JBJQOH010000008">
    <property type="protein sequence ID" value="KAL3677041.1"/>
    <property type="molecule type" value="Genomic_DNA"/>
</dbReference>
<proteinExistence type="inferred from homology"/>
<keyword evidence="6" id="KW-1185">Reference proteome</keyword>
<keyword evidence="3" id="KW-0812">Transmembrane</keyword>
<dbReference type="AlphaFoldDB" id="A0ABD3GEN5"/>
<feature type="compositionally biased region" description="Polar residues" evidence="2">
    <location>
        <begin position="94"/>
        <end position="107"/>
    </location>
</feature>
<comment type="similarity">
    <text evidence="1">Belongs to the TIFY/JAZ family.</text>
</comment>
<accession>A0ABD3GEN5</accession>
<dbReference type="SMART" id="SM00979">
    <property type="entry name" value="TIFY"/>
    <property type="match status" value="1"/>
</dbReference>
<feature type="region of interest" description="Disordered" evidence="2">
    <location>
        <begin position="315"/>
        <end position="355"/>
    </location>
</feature>
<keyword evidence="3" id="KW-0472">Membrane</keyword>
<name>A0ABD3GEN5_9MARC</name>
<comment type="caution">
    <text evidence="5">The sequence shown here is derived from an EMBL/GenBank/DDBJ whole genome shotgun (WGS) entry which is preliminary data.</text>
</comment>
<evidence type="ECO:0000256" key="3">
    <source>
        <dbReference type="SAM" id="Phobius"/>
    </source>
</evidence>
<dbReference type="PANTHER" id="PTHR33077:SF8">
    <property type="entry name" value="PROTEIN TIFY 8"/>
    <property type="match status" value="1"/>
</dbReference>
<feature type="domain" description="Tify" evidence="4">
    <location>
        <begin position="357"/>
        <end position="392"/>
    </location>
</feature>
<feature type="transmembrane region" description="Helical" evidence="3">
    <location>
        <begin position="569"/>
        <end position="587"/>
    </location>
</feature>
<gene>
    <name evidence="5" type="ORF">R1sor_026989</name>
</gene>
<keyword evidence="3" id="KW-1133">Transmembrane helix</keyword>
<dbReference type="PANTHER" id="PTHR33077">
    <property type="entry name" value="PROTEIN TIFY 4A-RELATED-RELATED"/>
    <property type="match status" value="1"/>
</dbReference>
<feature type="compositionally biased region" description="Polar residues" evidence="2">
    <location>
        <begin position="315"/>
        <end position="328"/>
    </location>
</feature>
<protein>
    <recommendedName>
        <fullName evidence="4">Tify domain-containing protein</fullName>
    </recommendedName>
</protein>
<dbReference type="Pfam" id="PF06200">
    <property type="entry name" value="tify"/>
    <property type="match status" value="1"/>
</dbReference>
<feature type="compositionally biased region" description="Low complexity" evidence="2">
    <location>
        <begin position="459"/>
        <end position="471"/>
    </location>
</feature>
<sequence>MKKIKLFLLFSNFKAKGILLTFKLTLFNVHGFSDEPESMVQSSAMTAVMADKDPPVFRDFLGIGRKDDTAGKQQSQQSAGAAAGNSDGDAEMSTKASSGTSGRFDNNSTPGIPPPFSSSFPPTSEPGSGAAEGWLRAKSGAGVLQHHGVKSAFYKPETENKLVRRRDSPIGRESLEERLQISVEALENSRPQKLARVENKDDKVKIRGGAPSVDELRLGMQPPRLGTKGLPLIPTAVPKPEIPSRLSKKPERPRPHFGGAVPGRLSQLEMSSERASAALGLEHDVLPAIAPPAADEGSRTGMKGSQLEELLNSVQQSTQATAAVSSGPASHVAPRRPKVSCHTGGGDPLITTRHQFTPPASRQLTIFYGGQAHVFDEVPPDKATQIMQLAGSSGRSWSTSYSSKQTASVANSASEESHPLLERDRDRLVNISHAGASQNGVSLALSTEVQTLLRGLAQSNSGAGSAGHGHSLPGTSVSPLTSDMQLHQALTDRVAVNGTKRESANGRTAPRPPSCTDDMKGKEGTTLFLVLFRLIVQRDAFHKYSVVPPSYFRKCRLLVKAVSFLRLQYWVKASFMICSPIVVATVIATQSEDVLIEAIVPAAVLILTVFLLTSGSQENYSTV</sequence>
<evidence type="ECO:0000259" key="4">
    <source>
        <dbReference type="PROSITE" id="PS51320"/>
    </source>
</evidence>
<evidence type="ECO:0000256" key="2">
    <source>
        <dbReference type="SAM" id="MobiDB-lite"/>
    </source>
</evidence>
<reference evidence="5 6" key="1">
    <citation type="submission" date="2024-09" db="EMBL/GenBank/DDBJ databases">
        <title>Chromosome-scale assembly of Riccia sorocarpa.</title>
        <authorList>
            <person name="Paukszto L."/>
        </authorList>
    </citation>
    <scope>NUCLEOTIDE SEQUENCE [LARGE SCALE GENOMIC DNA]</scope>
    <source>
        <strain evidence="5">LP-2024</strain>
        <tissue evidence="5">Aerial parts of the thallus</tissue>
    </source>
</reference>
<evidence type="ECO:0000313" key="5">
    <source>
        <dbReference type="EMBL" id="KAL3677041.1"/>
    </source>
</evidence>
<feature type="region of interest" description="Disordered" evidence="2">
    <location>
        <begin position="60"/>
        <end position="132"/>
    </location>
</feature>
<evidence type="ECO:0000313" key="6">
    <source>
        <dbReference type="Proteomes" id="UP001633002"/>
    </source>
</evidence>
<feature type="transmembrane region" description="Helical" evidence="3">
    <location>
        <begin position="594"/>
        <end position="613"/>
    </location>
</feature>